<sequence length="79" mass="8872">MQNPRRYRSPIKPAGFVRAQLIIKIGLQEKALPIANVDAIKSVFRETNENHAIVKTIRPAPMADKYVMLAMRGGNSVRL</sequence>
<name>A0A1L9PZA2_ASPVE</name>
<evidence type="ECO:0000313" key="2">
    <source>
        <dbReference type="Proteomes" id="UP000184073"/>
    </source>
</evidence>
<dbReference type="GeneID" id="63729010"/>
<proteinExistence type="predicted"/>
<dbReference type="EMBL" id="KV878135">
    <property type="protein sequence ID" value="OJJ06859.1"/>
    <property type="molecule type" value="Genomic_DNA"/>
</dbReference>
<dbReference type="Proteomes" id="UP000184073">
    <property type="component" value="Unassembled WGS sequence"/>
</dbReference>
<gene>
    <name evidence="1" type="ORF">ASPVEDRAFT_46216</name>
</gene>
<dbReference type="RefSeq" id="XP_040672621.1">
    <property type="nucleotide sequence ID" value="XM_040813499.1"/>
</dbReference>
<dbReference type="AlphaFoldDB" id="A0A1L9PZA2"/>
<evidence type="ECO:0000313" key="1">
    <source>
        <dbReference type="EMBL" id="OJJ06859.1"/>
    </source>
</evidence>
<organism evidence="1 2">
    <name type="scientific">Aspergillus versicolor CBS 583.65</name>
    <dbReference type="NCBI Taxonomy" id="1036611"/>
    <lineage>
        <taxon>Eukaryota</taxon>
        <taxon>Fungi</taxon>
        <taxon>Dikarya</taxon>
        <taxon>Ascomycota</taxon>
        <taxon>Pezizomycotina</taxon>
        <taxon>Eurotiomycetes</taxon>
        <taxon>Eurotiomycetidae</taxon>
        <taxon>Eurotiales</taxon>
        <taxon>Aspergillaceae</taxon>
        <taxon>Aspergillus</taxon>
        <taxon>Aspergillus subgen. Nidulantes</taxon>
    </lineage>
</organism>
<dbReference type="VEuPathDB" id="FungiDB:ASPVEDRAFT_46216"/>
<protein>
    <submittedName>
        <fullName evidence="1">Uncharacterized protein</fullName>
    </submittedName>
</protein>
<keyword evidence="2" id="KW-1185">Reference proteome</keyword>
<reference evidence="2" key="1">
    <citation type="journal article" date="2017" name="Genome Biol.">
        <title>Comparative genomics reveals high biological diversity and specific adaptations in the industrially and medically important fungal genus Aspergillus.</title>
        <authorList>
            <person name="de Vries R.P."/>
            <person name="Riley R."/>
            <person name="Wiebenga A."/>
            <person name="Aguilar-Osorio G."/>
            <person name="Amillis S."/>
            <person name="Uchima C.A."/>
            <person name="Anderluh G."/>
            <person name="Asadollahi M."/>
            <person name="Askin M."/>
            <person name="Barry K."/>
            <person name="Battaglia E."/>
            <person name="Bayram O."/>
            <person name="Benocci T."/>
            <person name="Braus-Stromeyer S.A."/>
            <person name="Caldana C."/>
            <person name="Canovas D."/>
            <person name="Cerqueira G.C."/>
            <person name="Chen F."/>
            <person name="Chen W."/>
            <person name="Choi C."/>
            <person name="Clum A."/>
            <person name="Dos Santos R.A."/>
            <person name="Damasio A.R."/>
            <person name="Diallinas G."/>
            <person name="Emri T."/>
            <person name="Fekete E."/>
            <person name="Flipphi M."/>
            <person name="Freyberg S."/>
            <person name="Gallo A."/>
            <person name="Gournas C."/>
            <person name="Habgood R."/>
            <person name="Hainaut M."/>
            <person name="Harispe M.L."/>
            <person name="Henrissat B."/>
            <person name="Hilden K.S."/>
            <person name="Hope R."/>
            <person name="Hossain A."/>
            <person name="Karabika E."/>
            <person name="Karaffa L."/>
            <person name="Karanyi Z."/>
            <person name="Krasevec N."/>
            <person name="Kuo A."/>
            <person name="Kusch H."/>
            <person name="LaButti K."/>
            <person name="Lagendijk E.L."/>
            <person name="Lapidus A."/>
            <person name="Levasseur A."/>
            <person name="Lindquist E."/>
            <person name="Lipzen A."/>
            <person name="Logrieco A.F."/>
            <person name="MacCabe A."/>
            <person name="Maekelae M.R."/>
            <person name="Malavazi I."/>
            <person name="Melin P."/>
            <person name="Meyer V."/>
            <person name="Mielnichuk N."/>
            <person name="Miskei M."/>
            <person name="Molnar A.P."/>
            <person name="Mule G."/>
            <person name="Ngan C.Y."/>
            <person name="Orejas M."/>
            <person name="Orosz E."/>
            <person name="Ouedraogo J.P."/>
            <person name="Overkamp K.M."/>
            <person name="Park H.-S."/>
            <person name="Perrone G."/>
            <person name="Piumi F."/>
            <person name="Punt P.J."/>
            <person name="Ram A.F."/>
            <person name="Ramon A."/>
            <person name="Rauscher S."/>
            <person name="Record E."/>
            <person name="Riano-Pachon D.M."/>
            <person name="Robert V."/>
            <person name="Roehrig J."/>
            <person name="Ruller R."/>
            <person name="Salamov A."/>
            <person name="Salih N.S."/>
            <person name="Samson R.A."/>
            <person name="Sandor E."/>
            <person name="Sanguinetti M."/>
            <person name="Schuetze T."/>
            <person name="Sepcic K."/>
            <person name="Shelest E."/>
            <person name="Sherlock G."/>
            <person name="Sophianopoulou V."/>
            <person name="Squina F.M."/>
            <person name="Sun H."/>
            <person name="Susca A."/>
            <person name="Todd R.B."/>
            <person name="Tsang A."/>
            <person name="Unkles S.E."/>
            <person name="van de Wiele N."/>
            <person name="van Rossen-Uffink D."/>
            <person name="Oliveira J.V."/>
            <person name="Vesth T.C."/>
            <person name="Visser J."/>
            <person name="Yu J.-H."/>
            <person name="Zhou M."/>
            <person name="Andersen M.R."/>
            <person name="Archer D.B."/>
            <person name="Baker S.E."/>
            <person name="Benoit I."/>
            <person name="Brakhage A.A."/>
            <person name="Braus G.H."/>
            <person name="Fischer R."/>
            <person name="Frisvad J.C."/>
            <person name="Goldman G.H."/>
            <person name="Houbraken J."/>
            <person name="Oakley B."/>
            <person name="Pocsi I."/>
            <person name="Scazzocchio C."/>
            <person name="Seiboth B."/>
            <person name="vanKuyk P.A."/>
            <person name="Wortman J."/>
            <person name="Dyer P.S."/>
            <person name="Grigoriev I.V."/>
        </authorList>
    </citation>
    <scope>NUCLEOTIDE SEQUENCE [LARGE SCALE GENOMIC DNA]</scope>
    <source>
        <strain evidence="2">CBS 583.65</strain>
    </source>
</reference>
<accession>A0A1L9PZA2</accession>